<evidence type="ECO:0000313" key="1">
    <source>
        <dbReference type="EMBL" id="XDK31887.1"/>
    </source>
</evidence>
<gene>
    <name evidence="1" type="ORF">AB4Y30_12725</name>
</gene>
<protein>
    <submittedName>
        <fullName evidence="1">YxeA family protein</fullName>
    </submittedName>
</protein>
<dbReference type="PANTHER" id="PTHR36433:SF2">
    <property type="entry name" value="YXEA FAMILY PROTEIN"/>
    <property type="match status" value="1"/>
</dbReference>
<dbReference type="NCBIfam" id="TIGR01655">
    <property type="entry name" value="yxeA_fam"/>
    <property type="match status" value="1"/>
</dbReference>
<organism evidence="1">
    <name type="scientific">Ornithinibacillus sp. 4-3</name>
    <dbReference type="NCBI Taxonomy" id="3231488"/>
    <lineage>
        <taxon>Bacteria</taxon>
        <taxon>Bacillati</taxon>
        <taxon>Bacillota</taxon>
        <taxon>Bacilli</taxon>
        <taxon>Bacillales</taxon>
        <taxon>Bacillaceae</taxon>
        <taxon>Ornithinibacillus</taxon>
    </lineage>
</organism>
<dbReference type="AlphaFoldDB" id="A0AB39HKF7"/>
<dbReference type="RefSeq" id="WP_368652611.1">
    <property type="nucleotide sequence ID" value="NZ_CP162599.1"/>
</dbReference>
<accession>A0AB39HKF7</accession>
<dbReference type="EMBL" id="CP162599">
    <property type="protein sequence ID" value="XDK31887.1"/>
    <property type="molecule type" value="Genomic_DNA"/>
</dbReference>
<dbReference type="SUPFAM" id="SSF159121">
    <property type="entry name" value="BC4932-like"/>
    <property type="match status" value="1"/>
</dbReference>
<sequence length="120" mass="13910">MKKLVKLLIGLLIILAIMFIFIQKATAGIIPLSDWVLQHPVETYYVETTEDNYEKLWTGKYRYAFLGYNGEGEEQEIIKVMDRKLRPNAFLRIDASGSYGKGWVEITEEDIPEKALMHLK</sequence>
<dbReference type="PANTHER" id="PTHR36433">
    <property type="entry name" value="HYPOTHETICAL CYTOSOLIC PROTEIN"/>
    <property type="match status" value="1"/>
</dbReference>
<dbReference type="InterPro" id="IPR006542">
    <property type="entry name" value="DUF1093"/>
</dbReference>
<proteinExistence type="predicted"/>
<dbReference type="Pfam" id="PF06486">
    <property type="entry name" value="DUF1093"/>
    <property type="match status" value="1"/>
</dbReference>
<name>A0AB39HKF7_9BACI</name>
<reference evidence="1" key="1">
    <citation type="submission" date="2024-07" db="EMBL/GenBank/DDBJ databases">
        <title>Halotolerant mesophilic bacterium Ornithinibacillus sp. 4-3, sp. nov., isolated from soil.</title>
        <authorList>
            <person name="Sidarenka A.V."/>
            <person name="Guliayeva D.E."/>
            <person name="Leanovich S.I."/>
            <person name="Hileuskaya K.S."/>
            <person name="Akhremchuk A.E."/>
            <person name="Sikolenko M.A."/>
            <person name="Valentovich L.N."/>
        </authorList>
    </citation>
    <scope>NUCLEOTIDE SEQUENCE</scope>
    <source>
        <strain evidence="1">4-3</strain>
    </source>
</reference>
<dbReference type="Gene3D" id="2.40.50.480">
    <property type="match status" value="1"/>
</dbReference>
<dbReference type="InterPro" id="IPR036166">
    <property type="entry name" value="YxeA-like_sf"/>
</dbReference>